<sequence length="491" mass="55655">MFDRSLIYDFMEKHWTLSMMNAVVLNVEQLSRCVVYQYLPYTPIGPQMVEAAVWTPERGIVTTSNLFFLKFNNFHGADFPVTNAIPGMPLIDLKQRRTPDGKIITEGVGREYIMLMEIAKSLNFTPSFKTTHILSESVMNVAQGIAMLMPQRLEMLPQFLKVVDHTVAIDPAPLSFVLPKPKSKPQWQSLYHPFQPMMWVLVISLNLIIPTAFILIAYAGGHMESETGVRTVRVLLWQDQGRLPTLAPSRLLLLGWMIFALLIGVSYRCKLTAFLTVRKFPERPETVQELAKTGIPSIFPTSIPWIRDFFLTSQVAATREIGKNSFFVESAAGGMAAMAANKGANFYERNMIRLSLAENYTNPDGTTDYYIARGTAIPTYGAWFIPHDAPYKHNIDIILFRMIEGGLKDFWMERTIQNAELEFRMKWKAQQHNPGGQTGGNNNSSENVSPGQRQPFTLYQLQGPLWLLTFALMVSIVCFLTEVIVDHVKDK</sequence>
<keyword evidence="11" id="KW-1185">Reference proteome</keyword>
<dbReference type="SUPFAM" id="SSF53850">
    <property type="entry name" value="Periplasmic binding protein-like II"/>
    <property type="match status" value="1"/>
</dbReference>
<evidence type="ECO:0000256" key="9">
    <source>
        <dbReference type="SAM" id="Phobius"/>
    </source>
</evidence>
<evidence type="ECO:0000313" key="11">
    <source>
        <dbReference type="Proteomes" id="UP001286313"/>
    </source>
</evidence>
<feature type="transmembrane region" description="Helical" evidence="9">
    <location>
        <begin position="251"/>
        <end position="269"/>
    </location>
</feature>
<protein>
    <submittedName>
        <fullName evidence="10">Uncharacterized protein</fullName>
    </submittedName>
</protein>
<dbReference type="Proteomes" id="UP001286313">
    <property type="component" value="Unassembled WGS sequence"/>
</dbReference>
<organism evidence="10 11">
    <name type="scientific">Petrolisthes cinctipes</name>
    <name type="common">Flat porcelain crab</name>
    <dbReference type="NCBI Taxonomy" id="88211"/>
    <lineage>
        <taxon>Eukaryota</taxon>
        <taxon>Metazoa</taxon>
        <taxon>Ecdysozoa</taxon>
        <taxon>Arthropoda</taxon>
        <taxon>Crustacea</taxon>
        <taxon>Multicrustacea</taxon>
        <taxon>Malacostraca</taxon>
        <taxon>Eumalacostraca</taxon>
        <taxon>Eucarida</taxon>
        <taxon>Decapoda</taxon>
        <taxon>Pleocyemata</taxon>
        <taxon>Anomura</taxon>
        <taxon>Galatheoidea</taxon>
        <taxon>Porcellanidae</taxon>
        <taxon>Petrolisthes</taxon>
    </lineage>
</organism>
<dbReference type="GO" id="GO:0005886">
    <property type="term" value="C:plasma membrane"/>
    <property type="evidence" value="ECO:0007669"/>
    <property type="project" value="UniProtKB-SubCell"/>
</dbReference>
<dbReference type="InterPro" id="IPR052192">
    <property type="entry name" value="Insect_Ionotropic_Sensory_Rcpt"/>
</dbReference>
<comment type="caution">
    <text evidence="10">The sequence shown here is derived from an EMBL/GenBank/DDBJ whole genome shotgun (WGS) entry which is preliminary data.</text>
</comment>
<evidence type="ECO:0000256" key="3">
    <source>
        <dbReference type="ARBA" id="ARBA00022692"/>
    </source>
</evidence>
<feature type="transmembrane region" description="Helical" evidence="9">
    <location>
        <begin position="465"/>
        <end position="485"/>
    </location>
</feature>
<comment type="subcellular location">
    <subcellularLocation>
        <location evidence="1">Cell membrane</location>
        <topology evidence="1">Multi-pass membrane protein</topology>
    </subcellularLocation>
</comment>
<dbReference type="EMBL" id="JAWQEG010000495">
    <property type="protein sequence ID" value="KAK3889334.1"/>
    <property type="molecule type" value="Genomic_DNA"/>
</dbReference>
<evidence type="ECO:0000256" key="4">
    <source>
        <dbReference type="ARBA" id="ARBA00022989"/>
    </source>
</evidence>
<evidence type="ECO:0000256" key="8">
    <source>
        <dbReference type="SAM" id="MobiDB-lite"/>
    </source>
</evidence>
<feature type="transmembrane region" description="Helical" evidence="9">
    <location>
        <begin position="198"/>
        <end position="219"/>
    </location>
</feature>
<accession>A0AAE1GA67</accession>
<evidence type="ECO:0000256" key="1">
    <source>
        <dbReference type="ARBA" id="ARBA00004651"/>
    </source>
</evidence>
<keyword evidence="2" id="KW-1003">Cell membrane</keyword>
<evidence type="ECO:0000256" key="7">
    <source>
        <dbReference type="ARBA" id="ARBA00023180"/>
    </source>
</evidence>
<evidence type="ECO:0000256" key="2">
    <source>
        <dbReference type="ARBA" id="ARBA00022475"/>
    </source>
</evidence>
<evidence type="ECO:0000313" key="10">
    <source>
        <dbReference type="EMBL" id="KAK3889334.1"/>
    </source>
</evidence>
<dbReference type="AlphaFoldDB" id="A0AAE1GA67"/>
<keyword evidence="3 9" id="KW-0812">Transmembrane</keyword>
<evidence type="ECO:0000256" key="6">
    <source>
        <dbReference type="ARBA" id="ARBA00023170"/>
    </source>
</evidence>
<proteinExistence type="predicted"/>
<dbReference type="Gene3D" id="1.10.287.70">
    <property type="match status" value="1"/>
</dbReference>
<feature type="region of interest" description="Disordered" evidence="8">
    <location>
        <begin position="431"/>
        <end position="451"/>
    </location>
</feature>
<reference evidence="10" key="1">
    <citation type="submission" date="2023-10" db="EMBL/GenBank/DDBJ databases">
        <title>Genome assemblies of two species of porcelain crab, Petrolisthes cinctipes and Petrolisthes manimaculis (Anomura: Porcellanidae).</title>
        <authorList>
            <person name="Angst P."/>
        </authorList>
    </citation>
    <scope>NUCLEOTIDE SEQUENCE</scope>
    <source>
        <strain evidence="10">PB745_01</strain>
        <tissue evidence="10">Gill</tissue>
    </source>
</reference>
<keyword evidence="7" id="KW-0325">Glycoprotein</keyword>
<keyword evidence="5 9" id="KW-0472">Membrane</keyword>
<dbReference type="PANTHER" id="PTHR42643">
    <property type="entry name" value="IONOTROPIC RECEPTOR 20A-RELATED"/>
    <property type="match status" value="1"/>
</dbReference>
<name>A0AAE1GA67_PETCI</name>
<keyword evidence="4 9" id="KW-1133">Transmembrane helix</keyword>
<dbReference type="PANTHER" id="PTHR42643:SF24">
    <property type="entry name" value="IONOTROPIC RECEPTOR 60A"/>
    <property type="match status" value="1"/>
</dbReference>
<evidence type="ECO:0000256" key="5">
    <source>
        <dbReference type="ARBA" id="ARBA00023136"/>
    </source>
</evidence>
<keyword evidence="6" id="KW-0675">Receptor</keyword>
<gene>
    <name evidence="10" type="ORF">Pcinc_006651</name>
</gene>